<evidence type="ECO:0008006" key="14">
    <source>
        <dbReference type="Google" id="ProtNLM"/>
    </source>
</evidence>
<dbReference type="SMART" id="SM00382">
    <property type="entry name" value="AAA"/>
    <property type="match status" value="2"/>
</dbReference>
<feature type="domain" description="ABC transporter" evidence="10">
    <location>
        <begin position="700"/>
        <end position="941"/>
    </location>
</feature>
<dbReference type="Proteomes" id="UP000294933">
    <property type="component" value="Unassembled WGS sequence"/>
</dbReference>
<feature type="transmembrane region" description="Helical" evidence="9">
    <location>
        <begin position="996"/>
        <end position="1020"/>
    </location>
</feature>
<feature type="transmembrane region" description="Helical" evidence="9">
    <location>
        <begin position="225"/>
        <end position="246"/>
    </location>
</feature>
<proteinExistence type="predicted"/>
<evidence type="ECO:0000313" key="12">
    <source>
        <dbReference type="EMBL" id="TDL23375.1"/>
    </source>
</evidence>
<gene>
    <name evidence="12" type="ORF">BD410DRAFT_820769</name>
</gene>
<dbReference type="InterPro" id="IPR027417">
    <property type="entry name" value="P-loop_NTPase"/>
</dbReference>
<feature type="transmembrane region" description="Helical" evidence="9">
    <location>
        <begin position="29"/>
        <end position="49"/>
    </location>
</feature>
<evidence type="ECO:0000256" key="3">
    <source>
        <dbReference type="ARBA" id="ARBA00022692"/>
    </source>
</evidence>
<keyword evidence="8 9" id="KW-0472">Membrane</keyword>
<dbReference type="InterPro" id="IPR050173">
    <property type="entry name" value="ABC_transporter_C-like"/>
</dbReference>
<evidence type="ECO:0000256" key="4">
    <source>
        <dbReference type="ARBA" id="ARBA00022737"/>
    </source>
</evidence>
<dbReference type="CDD" id="cd03250">
    <property type="entry name" value="ABCC_MRP_domain1"/>
    <property type="match status" value="1"/>
</dbReference>
<dbReference type="CDD" id="cd03244">
    <property type="entry name" value="ABCC_MRP_domain2"/>
    <property type="match status" value="1"/>
</dbReference>
<feature type="transmembrane region" description="Helical" evidence="9">
    <location>
        <begin position="94"/>
        <end position="118"/>
    </location>
</feature>
<sequence>MGVENEWITSSQAYRNALQENMSASQSTLLIPFYVAVTSAAVLSIQLIVDAYNSRVNLSVRSAADEDVNARHGSNTSIAYGVKRQMTSMGGCTIFWFKAAKLLGCLSLVGFTVATLVYCKERHSEIKTDESLFVQMTTQFGYKEIHHLTGGSGLSTTQWCQIAVLTTYVYASVLALTAAGAPPRQRLHADRHLATVLLITFGVFAYRNVWPLMTFTERPLDCTGGWLLWIKLAILGIVAIVIPLLTPRVYVPLDPKNPAVEPNPEQVASLLSLMLYTYLDPFIFKASRDPKMLRDELPPLADYDYTANLVKRSFKYLDTSSGARKGHLFFSLMRIFRREYVILSTMLVIRVFVSFASPIGINQLLQYFEKQGEGVYVRPWVWILWLFLCPFIVSGVMQWYTYIAGAVSVRIKGIITQLVFDHALRIRMKAVPSDAQANSERKTSGSRSTNSSTNIAEDSAAVRGVDHVGKLNNLVTSDLNNIRDGRDFLLLFLMAPLVIVLAVCFLYVILGWSALIGMIVMVLGVPVTGYIANIIQNVQVERMKKTDSRVQLVSEVMGVLRMIKMFGWEAKINAQLAEKREEELKYIFKHQMLRICNGLISYLIPLSTMIATYSVYTIIMKKQLTASTVFSSMAVFDMVKDQLHSIYHMVPLCVQAKVSLDRVAEFLHESELLDEYEGGQNSLKSSAAAFSQRLAMGDFIGFRDASFVWSKRSGASSTPSQLSFRLRIDGELQFKPGSFNLIVGPTGSGKTSLLMALLGEMHFVPTRRESYFNLPRAGGVAYAAQEAWVQNETIRDNILFGSPYEENRYKQVIYECCLERDLELFEAGDNTEVGEKGLTLSGGQKARITLARAIYSRAKIILLDDVLAALDVHTARWVVNKCLQGDIIRGRTVLLVTHNVAIIEQHADFVVTVTSDGRVAGQETSMNAIFKEIVGGKVDGKNDTTSVVLEEVVHTKAATSNRETSSGKLIVAEEVAEGRISWKAVKLYLYSLGGPWLWLVFIGGLLICDLAITMQTWWLGHWASQYDIKPPGEVNAPRYLTIYWILLLVILIPYSTAYTFFQIGTIRASRAIHKRLVESVTGATLRWLDTTPTARVITRCTQDIRAVDGPVSEMLGWQTEMTVTMMVKFGAVILFTPIFVLPGIAVGVLGGWCGTVYVNAQLPVKREMSNARSPILSHFAAAMAGIVSIRAYGCQVPFKLESMKRIDRYTRAARTFQNLNQWVGIRIETLGGLFAAALAAWFTYHQDLSKPNNIGFSLNMAVGFTSLLLWWVRANNEFEISGETILVHNLERIQDYLSIEQEQKATSAGVPPAHWPSSSEIRVENLSARYSVDGPKVLENVSFKIKPGERVGVVGRTGSGKSTLTLSLLRCIHTEGSIYYDSIPTSSVNLDILRRNITIIPQVPELLSGTLRRNLDPFDEHDDATLNDALRSAGLFALQRDNDDVRITLDSIISNAGGNLSVGQRQILALARAIVRRSKLLILDEATSAIDYETDTIIQASLRNELPNDVSLITIAHRLQTIMDADKIMVLDAGRIVEYDTPSVLLRKDGGLLKSLVDESGDREKLYAIAGGKAERTSS</sequence>
<comment type="subcellular location">
    <subcellularLocation>
        <location evidence="1">Membrane</location>
        <topology evidence="1">Multi-pass membrane protein</topology>
    </subcellularLocation>
</comment>
<evidence type="ECO:0000259" key="10">
    <source>
        <dbReference type="PROSITE" id="PS50893"/>
    </source>
</evidence>
<name>A0A4Y7Q7H0_9AGAM</name>
<dbReference type="FunFam" id="3.40.50.300:FF:000838">
    <property type="entry name" value="ABC multidrug transporter (Eurofung)"/>
    <property type="match status" value="1"/>
</dbReference>
<evidence type="ECO:0000313" key="13">
    <source>
        <dbReference type="Proteomes" id="UP000294933"/>
    </source>
</evidence>
<dbReference type="SUPFAM" id="SSF90123">
    <property type="entry name" value="ABC transporter transmembrane region"/>
    <property type="match status" value="2"/>
</dbReference>
<evidence type="ECO:0000256" key="7">
    <source>
        <dbReference type="ARBA" id="ARBA00022989"/>
    </source>
</evidence>
<feature type="transmembrane region" description="Helical" evidence="9">
    <location>
        <begin position="340"/>
        <end position="361"/>
    </location>
</feature>
<feature type="transmembrane region" description="Helical" evidence="9">
    <location>
        <begin position="1131"/>
        <end position="1158"/>
    </location>
</feature>
<dbReference type="EMBL" id="ML170170">
    <property type="protein sequence ID" value="TDL23375.1"/>
    <property type="molecule type" value="Genomic_DNA"/>
</dbReference>
<feature type="transmembrane region" description="Helical" evidence="9">
    <location>
        <begin position="488"/>
        <end position="509"/>
    </location>
</feature>
<feature type="transmembrane region" description="Helical" evidence="9">
    <location>
        <begin position="515"/>
        <end position="535"/>
    </location>
</feature>
<dbReference type="GO" id="GO:0016020">
    <property type="term" value="C:membrane"/>
    <property type="evidence" value="ECO:0007669"/>
    <property type="project" value="UniProtKB-SubCell"/>
</dbReference>
<dbReference type="CDD" id="cd18604">
    <property type="entry name" value="ABC_6TM_VMR1_D2_like"/>
    <property type="match status" value="1"/>
</dbReference>
<evidence type="ECO:0000256" key="9">
    <source>
        <dbReference type="SAM" id="Phobius"/>
    </source>
</evidence>
<evidence type="ECO:0000256" key="5">
    <source>
        <dbReference type="ARBA" id="ARBA00022741"/>
    </source>
</evidence>
<feature type="transmembrane region" description="Helical" evidence="9">
    <location>
        <begin position="162"/>
        <end position="181"/>
    </location>
</feature>
<dbReference type="Gene3D" id="3.40.50.300">
    <property type="entry name" value="P-loop containing nucleotide triphosphate hydrolases"/>
    <property type="match status" value="2"/>
</dbReference>
<keyword evidence="4" id="KW-0677">Repeat</keyword>
<dbReference type="OrthoDB" id="6500128at2759"/>
<organism evidence="12 13">
    <name type="scientific">Rickenella mellea</name>
    <dbReference type="NCBI Taxonomy" id="50990"/>
    <lineage>
        <taxon>Eukaryota</taxon>
        <taxon>Fungi</taxon>
        <taxon>Dikarya</taxon>
        <taxon>Basidiomycota</taxon>
        <taxon>Agaricomycotina</taxon>
        <taxon>Agaricomycetes</taxon>
        <taxon>Hymenochaetales</taxon>
        <taxon>Rickenellaceae</taxon>
        <taxon>Rickenella</taxon>
    </lineage>
</organism>
<feature type="transmembrane region" description="Helical" evidence="9">
    <location>
        <begin position="193"/>
        <end position="213"/>
    </location>
</feature>
<dbReference type="GO" id="GO:0140359">
    <property type="term" value="F:ABC-type transporter activity"/>
    <property type="evidence" value="ECO:0007669"/>
    <property type="project" value="InterPro"/>
</dbReference>
<dbReference type="InterPro" id="IPR011527">
    <property type="entry name" value="ABC1_TM_dom"/>
</dbReference>
<feature type="transmembrane region" description="Helical" evidence="9">
    <location>
        <begin position="1178"/>
        <end position="1198"/>
    </location>
</feature>
<dbReference type="InterPro" id="IPR003439">
    <property type="entry name" value="ABC_transporter-like_ATP-bd"/>
</dbReference>
<feature type="domain" description="ABC transporter" evidence="10">
    <location>
        <begin position="1321"/>
        <end position="1558"/>
    </location>
</feature>
<dbReference type="InterPro" id="IPR017871">
    <property type="entry name" value="ABC_transporter-like_CS"/>
</dbReference>
<dbReference type="FunFam" id="1.20.1560.10:FF:000013">
    <property type="entry name" value="ABC transporter C family member 2"/>
    <property type="match status" value="1"/>
</dbReference>
<dbReference type="PROSITE" id="PS00211">
    <property type="entry name" value="ABC_TRANSPORTER_1"/>
    <property type="match status" value="1"/>
</dbReference>
<feature type="domain" description="ABC transmembrane type-1" evidence="11">
    <location>
        <begin position="341"/>
        <end position="655"/>
    </location>
</feature>
<keyword evidence="7 9" id="KW-1133">Transmembrane helix</keyword>
<keyword evidence="2" id="KW-0813">Transport</keyword>
<keyword evidence="6" id="KW-0067">ATP-binding</keyword>
<dbReference type="SUPFAM" id="SSF52540">
    <property type="entry name" value="P-loop containing nucleoside triphosphate hydrolases"/>
    <property type="match status" value="2"/>
</dbReference>
<dbReference type="PANTHER" id="PTHR24223">
    <property type="entry name" value="ATP-BINDING CASSETTE SUB-FAMILY C"/>
    <property type="match status" value="1"/>
</dbReference>
<protein>
    <recommendedName>
        <fullName evidence="14">P-loop containing nucleoside triphosphate hydrolase protein</fullName>
    </recommendedName>
</protein>
<dbReference type="GO" id="GO:0005524">
    <property type="term" value="F:ATP binding"/>
    <property type="evidence" value="ECO:0007669"/>
    <property type="project" value="UniProtKB-KW"/>
</dbReference>
<keyword evidence="13" id="KW-1185">Reference proteome</keyword>
<feature type="transmembrane region" description="Helical" evidence="9">
    <location>
        <begin position="381"/>
        <end position="402"/>
    </location>
</feature>
<feature type="transmembrane region" description="Helical" evidence="9">
    <location>
        <begin position="1040"/>
        <end position="1061"/>
    </location>
</feature>
<dbReference type="GO" id="GO:0016887">
    <property type="term" value="F:ATP hydrolysis activity"/>
    <property type="evidence" value="ECO:0007669"/>
    <property type="project" value="InterPro"/>
</dbReference>
<evidence type="ECO:0000256" key="8">
    <source>
        <dbReference type="ARBA" id="ARBA00023136"/>
    </source>
</evidence>
<evidence type="ECO:0000259" key="11">
    <source>
        <dbReference type="PROSITE" id="PS50929"/>
    </source>
</evidence>
<dbReference type="Gene3D" id="1.20.1560.10">
    <property type="entry name" value="ABC transporter type 1, transmembrane domain"/>
    <property type="match status" value="2"/>
</dbReference>
<dbReference type="STRING" id="50990.A0A4Y7Q7H0"/>
<feature type="transmembrane region" description="Helical" evidence="9">
    <location>
        <begin position="595"/>
        <end position="616"/>
    </location>
</feature>
<reference evidence="12 13" key="1">
    <citation type="submission" date="2018-06" db="EMBL/GenBank/DDBJ databases">
        <title>A transcriptomic atlas of mushroom development highlights an independent origin of complex multicellularity.</title>
        <authorList>
            <consortium name="DOE Joint Genome Institute"/>
            <person name="Krizsan K."/>
            <person name="Almasi E."/>
            <person name="Merenyi Z."/>
            <person name="Sahu N."/>
            <person name="Viragh M."/>
            <person name="Koszo T."/>
            <person name="Mondo S."/>
            <person name="Kiss B."/>
            <person name="Balint B."/>
            <person name="Kues U."/>
            <person name="Barry K."/>
            <person name="Hegedus J.C."/>
            <person name="Henrissat B."/>
            <person name="Johnson J."/>
            <person name="Lipzen A."/>
            <person name="Ohm R."/>
            <person name="Nagy I."/>
            <person name="Pangilinan J."/>
            <person name="Yan J."/>
            <person name="Xiong Y."/>
            <person name="Grigoriev I.V."/>
            <person name="Hibbett D.S."/>
            <person name="Nagy L.G."/>
        </authorList>
    </citation>
    <scope>NUCLEOTIDE SEQUENCE [LARGE SCALE GENOMIC DNA]</scope>
    <source>
        <strain evidence="12 13">SZMC22713</strain>
    </source>
</reference>
<feature type="domain" description="ABC transmembrane type-1" evidence="11">
    <location>
        <begin position="999"/>
        <end position="1244"/>
    </location>
</feature>
<dbReference type="Pfam" id="PF00005">
    <property type="entry name" value="ABC_tran"/>
    <property type="match status" value="2"/>
</dbReference>
<feature type="transmembrane region" description="Helical" evidence="9">
    <location>
        <begin position="1254"/>
        <end position="1272"/>
    </location>
</feature>
<dbReference type="CDD" id="cd18596">
    <property type="entry name" value="ABC_6TM_VMR1_D1_like"/>
    <property type="match status" value="1"/>
</dbReference>
<dbReference type="PANTHER" id="PTHR24223:SF356">
    <property type="entry name" value="ATP-BINDING CASSETTE TRANSPORTER ABC4"/>
    <property type="match status" value="1"/>
</dbReference>
<dbReference type="VEuPathDB" id="FungiDB:BD410DRAFT_820769"/>
<dbReference type="InterPro" id="IPR036640">
    <property type="entry name" value="ABC1_TM_sf"/>
</dbReference>
<dbReference type="Pfam" id="PF00664">
    <property type="entry name" value="ABC_membrane"/>
    <property type="match status" value="2"/>
</dbReference>
<keyword evidence="3 9" id="KW-0812">Transmembrane</keyword>
<accession>A0A4Y7Q7H0</accession>
<evidence type="ECO:0000256" key="6">
    <source>
        <dbReference type="ARBA" id="ARBA00022840"/>
    </source>
</evidence>
<evidence type="ECO:0000256" key="2">
    <source>
        <dbReference type="ARBA" id="ARBA00022448"/>
    </source>
</evidence>
<dbReference type="InterPro" id="IPR003593">
    <property type="entry name" value="AAA+_ATPase"/>
</dbReference>
<dbReference type="PROSITE" id="PS50893">
    <property type="entry name" value="ABC_TRANSPORTER_2"/>
    <property type="match status" value="2"/>
</dbReference>
<dbReference type="PROSITE" id="PS50929">
    <property type="entry name" value="ABC_TM1F"/>
    <property type="match status" value="2"/>
</dbReference>
<keyword evidence="5" id="KW-0547">Nucleotide-binding</keyword>
<feature type="transmembrane region" description="Helical" evidence="9">
    <location>
        <begin position="1219"/>
        <end position="1242"/>
    </location>
</feature>
<evidence type="ECO:0000256" key="1">
    <source>
        <dbReference type="ARBA" id="ARBA00004141"/>
    </source>
</evidence>